<accession>A0A917Y5X1</accession>
<proteinExistence type="predicted"/>
<dbReference type="Proteomes" id="UP000600365">
    <property type="component" value="Unassembled WGS sequence"/>
</dbReference>
<evidence type="ECO:0008006" key="4">
    <source>
        <dbReference type="Google" id="ProtNLM"/>
    </source>
</evidence>
<evidence type="ECO:0000256" key="1">
    <source>
        <dbReference type="SAM" id="SignalP"/>
    </source>
</evidence>
<gene>
    <name evidence="2" type="ORF">GCM10011579_048660</name>
</gene>
<protein>
    <recommendedName>
        <fullName evidence="4">Secreted protein</fullName>
    </recommendedName>
</protein>
<name>A0A917Y5X1_9ACTN</name>
<reference evidence="2 3" key="1">
    <citation type="journal article" date="2014" name="Int. J. Syst. Evol. Microbiol.">
        <title>Complete genome sequence of Corynebacterium casei LMG S-19264T (=DSM 44701T), isolated from a smear-ripened cheese.</title>
        <authorList>
            <consortium name="US DOE Joint Genome Institute (JGI-PGF)"/>
            <person name="Walter F."/>
            <person name="Albersmeier A."/>
            <person name="Kalinowski J."/>
            <person name="Ruckert C."/>
        </authorList>
    </citation>
    <scope>NUCLEOTIDE SEQUENCE [LARGE SCALE GENOMIC DNA]</scope>
    <source>
        <strain evidence="2 3">CGMCC 4.7111</strain>
    </source>
</reference>
<sequence length="127" mass="13839">MVLAGAVLVSSAAVATATPAAAAGCGRPQLKVWYDSDQFGTYLKAWFKSPAGCRTQVFSLKGQIYCGDPVKKVYDKTTSGRAPVETETKALPPKSKCKKFVATAKIVYYPDVDFTDTWTWKWGDYPA</sequence>
<keyword evidence="1" id="KW-0732">Signal</keyword>
<feature type="signal peptide" evidence="1">
    <location>
        <begin position="1"/>
        <end position="22"/>
    </location>
</feature>
<comment type="caution">
    <text evidence="2">The sequence shown here is derived from an EMBL/GenBank/DDBJ whole genome shotgun (WGS) entry which is preliminary data.</text>
</comment>
<dbReference type="EMBL" id="BMMM01000009">
    <property type="protein sequence ID" value="GGN71923.1"/>
    <property type="molecule type" value="Genomic_DNA"/>
</dbReference>
<feature type="chain" id="PRO_5037617551" description="Secreted protein" evidence="1">
    <location>
        <begin position="23"/>
        <end position="127"/>
    </location>
</feature>
<dbReference type="AlphaFoldDB" id="A0A917Y5X1"/>
<organism evidence="2 3">
    <name type="scientific">Streptomyces albiflavescens</name>
    <dbReference type="NCBI Taxonomy" id="1623582"/>
    <lineage>
        <taxon>Bacteria</taxon>
        <taxon>Bacillati</taxon>
        <taxon>Actinomycetota</taxon>
        <taxon>Actinomycetes</taxon>
        <taxon>Kitasatosporales</taxon>
        <taxon>Streptomycetaceae</taxon>
        <taxon>Streptomyces</taxon>
    </lineage>
</organism>
<evidence type="ECO:0000313" key="3">
    <source>
        <dbReference type="Proteomes" id="UP000600365"/>
    </source>
</evidence>
<dbReference type="RefSeq" id="WP_189188185.1">
    <property type="nucleotide sequence ID" value="NZ_BMMM01000009.1"/>
</dbReference>
<keyword evidence="3" id="KW-1185">Reference proteome</keyword>
<evidence type="ECO:0000313" key="2">
    <source>
        <dbReference type="EMBL" id="GGN71923.1"/>
    </source>
</evidence>